<dbReference type="Pfam" id="PF12686">
    <property type="entry name" value="DUF3800"/>
    <property type="match status" value="1"/>
</dbReference>
<name>A0A4Q2E4B1_ENTCL</name>
<evidence type="ECO:0000313" key="1">
    <source>
        <dbReference type="EMBL" id="RXW27639.1"/>
    </source>
</evidence>
<reference evidence="1 2" key="1">
    <citation type="submission" date="2018-06" db="EMBL/GenBank/DDBJ databases">
        <title>Carbapenemase-producing Enterobacteriaceae present in wastewater treatment plant effluent and nearby surface waters in the US.</title>
        <authorList>
            <person name="Mathys D.A."/>
            <person name="Mollenkopf D.F."/>
            <person name="Feicht S.M."/>
            <person name="Adams R.J."/>
            <person name="Albers A.L."/>
            <person name="Grooters S.V."/>
            <person name="Stuever D.M."/>
            <person name="Daniels J.B."/>
            <person name="Wittum T.E."/>
        </authorList>
    </citation>
    <scope>NUCLEOTIDE SEQUENCE [LARGE SCALE GENOMIC DNA]</scope>
    <source>
        <strain evidence="1 2">GEO_4_Eff_A</strain>
    </source>
</reference>
<accession>A0A4Q2E4B1</accession>
<comment type="caution">
    <text evidence="1">The sequence shown here is derived from an EMBL/GenBank/DDBJ whole genome shotgun (WGS) entry which is preliminary data.</text>
</comment>
<dbReference type="InterPro" id="IPR024524">
    <property type="entry name" value="DUF3800"/>
</dbReference>
<gene>
    <name evidence="1" type="ORF">DM877_18655</name>
</gene>
<evidence type="ECO:0008006" key="3">
    <source>
        <dbReference type="Google" id="ProtNLM"/>
    </source>
</evidence>
<protein>
    <recommendedName>
        <fullName evidence="3">DUF3800 domain-containing protein</fullName>
    </recommendedName>
</protein>
<dbReference type="RefSeq" id="WP_129324846.1">
    <property type="nucleotide sequence ID" value="NZ_QJSL01000018.1"/>
</dbReference>
<dbReference type="AlphaFoldDB" id="A0A4Q2E4B1"/>
<organism evidence="1 2">
    <name type="scientific">Enterobacter cloacae</name>
    <dbReference type="NCBI Taxonomy" id="550"/>
    <lineage>
        <taxon>Bacteria</taxon>
        <taxon>Pseudomonadati</taxon>
        <taxon>Pseudomonadota</taxon>
        <taxon>Gammaproteobacteria</taxon>
        <taxon>Enterobacterales</taxon>
        <taxon>Enterobacteriaceae</taxon>
        <taxon>Enterobacter</taxon>
        <taxon>Enterobacter cloacae complex</taxon>
    </lineage>
</organism>
<dbReference type="Proteomes" id="UP000290875">
    <property type="component" value="Unassembled WGS sequence"/>
</dbReference>
<dbReference type="EMBL" id="QJSL01000018">
    <property type="protein sequence ID" value="RXW27639.1"/>
    <property type="molecule type" value="Genomic_DNA"/>
</dbReference>
<evidence type="ECO:0000313" key="2">
    <source>
        <dbReference type="Proteomes" id="UP000290875"/>
    </source>
</evidence>
<sequence length="390" mass="45148">MGKNSQSRRVNKKKQKNEKIRVLTAKKNKMMYTKPDIFFDESGNTGGNLLDSTQPFFTLSSSSINKADALKALELTGSKSPAEAHFKTLRRRKSGQDGIIRLLESKYVNEENVKIFLVDKKYMLTTKIVDILIETWCYNRGLDLYKNGQNLALSNVYYFCFPAFCGEEKTDKMYQKFMSMIRNQAPESIDEFYTSVDELKACSSDKRFIDTINRISITKNEIDDILEDVEKNTLDPSIPSLFKHCIEWGKLYPNGFYIKHDDSKAITEQQDIFNKFMDMSKITEVYGYDRRTFELPIKARSLTFHSSQEYPQLQIADIVASAAAYYVNCLKRNELDDYLFKELKRIKIDNYFKDMVIWPTTYVTPQELGTVYTGGLNPANGVAEYLSQYQ</sequence>
<proteinExistence type="predicted"/>